<dbReference type="CDD" id="cd07323">
    <property type="entry name" value="LAM"/>
    <property type="match status" value="1"/>
</dbReference>
<evidence type="ECO:0000256" key="8">
    <source>
        <dbReference type="SAM" id="MobiDB-lite"/>
    </source>
</evidence>
<dbReference type="OrthoDB" id="439993at2759"/>
<keyword evidence="13" id="KW-1185">Reference proteome</keyword>
<evidence type="ECO:0000256" key="3">
    <source>
        <dbReference type="ARBA" id="ARBA00022884"/>
    </source>
</evidence>
<feature type="region of interest" description="Disordered" evidence="8">
    <location>
        <begin position="217"/>
        <end position="243"/>
    </location>
</feature>
<feature type="compositionally biased region" description="Basic and acidic residues" evidence="8">
    <location>
        <begin position="217"/>
        <end position="240"/>
    </location>
</feature>
<proteinExistence type="inferred from homology"/>
<comment type="subcellular location">
    <subcellularLocation>
        <location evidence="1">Nucleus</location>
    </subcellularLocation>
</comment>
<evidence type="ECO:0000313" key="12">
    <source>
        <dbReference type="EMBL" id="CAH1105054.1"/>
    </source>
</evidence>
<reference evidence="12" key="1">
    <citation type="submission" date="2022-01" db="EMBL/GenBank/DDBJ databases">
        <authorList>
            <person name="King R."/>
        </authorList>
    </citation>
    <scope>NUCLEOTIDE SEQUENCE</scope>
</reference>
<evidence type="ECO:0000256" key="4">
    <source>
        <dbReference type="ARBA" id="ARBA00023015"/>
    </source>
</evidence>
<evidence type="ECO:0000313" key="13">
    <source>
        <dbReference type="Proteomes" id="UP001153636"/>
    </source>
</evidence>
<feature type="compositionally biased region" description="Basic residues" evidence="8">
    <location>
        <begin position="276"/>
        <end position="286"/>
    </location>
</feature>
<dbReference type="InterPro" id="IPR035979">
    <property type="entry name" value="RBD_domain_sf"/>
</dbReference>
<dbReference type="InterPro" id="IPR014886">
    <property type="entry name" value="La_xRRM"/>
</dbReference>
<dbReference type="PROSITE" id="PS50102">
    <property type="entry name" value="RRM"/>
    <property type="match status" value="1"/>
</dbReference>
<keyword evidence="6" id="KW-0539">Nucleus</keyword>
<dbReference type="GO" id="GO:0005634">
    <property type="term" value="C:nucleus"/>
    <property type="evidence" value="ECO:0007669"/>
    <property type="project" value="UniProtKB-SubCell"/>
</dbReference>
<name>A0A9P0CU55_9CUCU</name>
<evidence type="ECO:0000259" key="9">
    <source>
        <dbReference type="PROSITE" id="PS50102"/>
    </source>
</evidence>
<feature type="region of interest" description="Disordered" evidence="8">
    <location>
        <begin position="255"/>
        <end position="286"/>
    </location>
</feature>
<evidence type="ECO:0000256" key="1">
    <source>
        <dbReference type="ARBA" id="ARBA00004123"/>
    </source>
</evidence>
<comment type="similarity">
    <text evidence="2">Belongs to the LARP7 family.</text>
</comment>
<dbReference type="InterPro" id="IPR002344">
    <property type="entry name" value="Lupus_La"/>
</dbReference>
<dbReference type="InterPro" id="IPR036388">
    <property type="entry name" value="WH-like_DNA-bd_sf"/>
</dbReference>
<feature type="domain" description="RRM" evidence="9">
    <location>
        <begin position="110"/>
        <end position="197"/>
    </location>
</feature>
<sequence length="480" mass="56272">MGEGDYEHVEVSKKGRHRKKQLYNSILKLMEFYFSDSNLAKDRFLSQLINEDPYIDLSTFLKFNRIKKLNCDLEDIRKAISKSDLIELSDDREKVKRKLPIKLNQNVDNCTVYVENIKADADHEWVSQFFLEFGNVVYVSIPKYKHNKTNKGFAFVEFENEEGAKNALTYFETIGCKMPSETSPENLKSIQTFEEKSDMDVTEEKCEEKIDEKSNVNVKEEISEKKELSDTEKSSKRKLEEEDSVVSKKIKVEHVESEPKLEEHNQIMEAEDADSKKKKKHKKDKKKNVIKELGIQVLSKPEWKKMRNRYLDLQKKKMKEFKQYLNRQRFAPRGYDKNLRKINVEIPQIKDEPKEKLEFVSGVIVKVKLPEPIIDAKKIKNEIKVLSSDIKYVDIPLPAGSEEIFVRFSNNKDAKDFCSKGSVGEKTVLEGDEEQTYWEKIQADRDSKFSKNVKKQRGRDKLLKKAEKERAKHIKFEEGE</sequence>
<dbReference type="Pfam" id="PF08777">
    <property type="entry name" value="RRM_3"/>
    <property type="match status" value="1"/>
</dbReference>
<feature type="domain" description="XRRM" evidence="11">
    <location>
        <begin position="358"/>
        <end position="468"/>
    </location>
</feature>
<dbReference type="SMART" id="SM00715">
    <property type="entry name" value="LA"/>
    <property type="match status" value="1"/>
</dbReference>
<organism evidence="12 13">
    <name type="scientific">Psylliodes chrysocephalus</name>
    <dbReference type="NCBI Taxonomy" id="3402493"/>
    <lineage>
        <taxon>Eukaryota</taxon>
        <taxon>Metazoa</taxon>
        <taxon>Ecdysozoa</taxon>
        <taxon>Arthropoda</taxon>
        <taxon>Hexapoda</taxon>
        <taxon>Insecta</taxon>
        <taxon>Pterygota</taxon>
        <taxon>Neoptera</taxon>
        <taxon>Endopterygota</taxon>
        <taxon>Coleoptera</taxon>
        <taxon>Polyphaga</taxon>
        <taxon>Cucujiformia</taxon>
        <taxon>Chrysomeloidea</taxon>
        <taxon>Chrysomelidae</taxon>
        <taxon>Galerucinae</taxon>
        <taxon>Alticini</taxon>
        <taxon>Psylliodes</taxon>
    </lineage>
</organism>
<dbReference type="GO" id="GO:0003723">
    <property type="term" value="F:RNA binding"/>
    <property type="evidence" value="ECO:0007669"/>
    <property type="project" value="UniProtKB-UniRule"/>
</dbReference>
<dbReference type="Proteomes" id="UP001153636">
    <property type="component" value="Chromosome 18"/>
</dbReference>
<feature type="domain" description="HTH La-type RNA-binding" evidence="10">
    <location>
        <begin position="16"/>
        <end position="105"/>
    </location>
</feature>
<keyword evidence="5" id="KW-0804">Transcription</keyword>
<accession>A0A9P0CU55</accession>
<dbReference type="InterPro" id="IPR036390">
    <property type="entry name" value="WH_DNA-bd_sf"/>
</dbReference>
<keyword evidence="4" id="KW-0805">Transcription regulation</keyword>
<evidence type="ECO:0000256" key="6">
    <source>
        <dbReference type="ARBA" id="ARBA00023242"/>
    </source>
</evidence>
<dbReference type="SUPFAM" id="SSF46785">
    <property type="entry name" value="Winged helix' DNA-binding domain"/>
    <property type="match status" value="1"/>
</dbReference>
<feature type="compositionally biased region" description="Basic and acidic residues" evidence="8">
    <location>
        <begin position="255"/>
        <end position="266"/>
    </location>
</feature>
<evidence type="ECO:0000259" key="11">
    <source>
        <dbReference type="PROSITE" id="PS51939"/>
    </source>
</evidence>
<dbReference type="GO" id="GO:1990904">
    <property type="term" value="C:ribonucleoprotein complex"/>
    <property type="evidence" value="ECO:0007669"/>
    <property type="project" value="UniProtKB-UniRule"/>
</dbReference>
<evidence type="ECO:0000259" key="10">
    <source>
        <dbReference type="PROSITE" id="PS50961"/>
    </source>
</evidence>
<dbReference type="SMART" id="SM00360">
    <property type="entry name" value="RRM"/>
    <property type="match status" value="1"/>
</dbReference>
<dbReference type="PANTHER" id="PTHR22792:SF62">
    <property type="entry name" value="LA-RELATED PROTEIN 7"/>
    <property type="match status" value="1"/>
</dbReference>
<evidence type="ECO:0000256" key="2">
    <source>
        <dbReference type="ARBA" id="ARBA00008680"/>
    </source>
</evidence>
<keyword evidence="3 7" id="KW-0694">RNA-binding</keyword>
<dbReference type="Gene3D" id="3.30.70.330">
    <property type="match status" value="2"/>
</dbReference>
<dbReference type="PRINTS" id="PR00302">
    <property type="entry name" value="LUPUSLA"/>
</dbReference>
<dbReference type="SUPFAM" id="SSF54928">
    <property type="entry name" value="RNA-binding domain, RBD"/>
    <property type="match status" value="1"/>
</dbReference>
<dbReference type="AlphaFoldDB" id="A0A9P0CU55"/>
<dbReference type="Pfam" id="PF05383">
    <property type="entry name" value="La"/>
    <property type="match status" value="1"/>
</dbReference>
<dbReference type="PROSITE" id="PS50961">
    <property type="entry name" value="HTH_LA"/>
    <property type="match status" value="1"/>
</dbReference>
<dbReference type="InterPro" id="IPR012677">
    <property type="entry name" value="Nucleotide-bd_a/b_plait_sf"/>
</dbReference>
<dbReference type="Gene3D" id="1.10.10.10">
    <property type="entry name" value="Winged helix-like DNA-binding domain superfamily/Winged helix DNA-binding domain"/>
    <property type="match status" value="1"/>
</dbReference>
<dbReference type="InterPro" id="IPR006630">
    <property type="entry name" value="La_HTH"/>
</dbReference>
<protein>
    <submittedName>
        <fullName evidence="12">Uncharacterized protein</fullName>
    </submittedName>
</protein>
<dbReference type="Pfam" id="PF00076">
    <property type="entry name" value="RRM_1"/>
    <property type="match status" value="1"/>
</dbReference>
<dbReference type="InterPro" id="IPR000504">
    <property type="entry name" value="RRM_dom"/>
</dbReference>
<dbReference type="PROSITE" id="PS51939">
    <property type="entry name" value="XRRM"/>
    <property type="match status" value="1"/>
</dbReference>
<dbReference type="PANTHER" id="PTHR22792">
    <property type="entry name" value="LUPUS LA PROTEIN-RELATED"/>
    <property type="match status" value="1"/>
</dbReference>
<evidence type="ECO:0000256" key="5">
    <source>
        <dbReference type="ARBA" id="ARBA00023163"/>
    </source>
</evidence>
<dbReference type="EMBL" id="OV651830">
    <property type="protein sequence ID" value="CAH1105054.1"/>
    <property type="molecule type" value="Genomic_DNA"/>
</dbReference>
<evidence type="ECO:0000256" key="7">
    <source>
        <dbReference type="PROSITE-ProRule" id="PRU00332"/>
    </source>
</evidence>
<dbReference type="GO" id="GO:0006396">
    <property type="term" value="P:RNA processing"/>
    <property type="evidence" value="ECO:0007669"/>
    <property type="project" value="InterPro"/>
</dbReference>
<dbReference type="InterPro" id="IPR045180">
    <property type="entry name" value="La_dom_prot"/>
</dbReference>
<gene>
    <name evidence="12" type="ORF">PSYICH_LOCUS5726</name>
</gene>